<evidence type="ECO:0000256" key="2">
    <source>
        <dbReference type="ARBA" id="ARBA00022692"/>
    </source>
</evidence>
<dbReference type="KEGG" id="pspc:Strain318_002337"/>
<feature type="transmembrane region" description="Helical" evidence="5">
    <location>
        <begin position="75"/>
        <end position="95"/>
    </location>
</feature>
<dbReference type="GO" id="GO:0016020">
    <property type="term" value="C:membrane"/>
    <property type="evidence" value="ECO:0007669"/>
    <property type="project" value="UniProtKB-SubCell"/>
</dbReference>
<accession>A0AA49Q987</accession>
<dbReference type="PANTHER" id="PTHR10361:SF28">
    <property type="entry name" value="P3 PROTEIN-RELATED"/>
    <property type="match status" value="1"/>
</dbReference>
<dbReference type="Proteomes" id="UP001229955">
    <property type="component" value="Chromosome"/>
</dbReference>
<dbReference type="AlphaFoldDB" id="A0AA49Q987"/>
<dbReference type="InterPro" id="IPR004710">
    <property type="entry name" value="Bilac:Na_transpt"/>
</dbReference>
<feature type="transmembrane region" description="Helical" evidence="5">
    <location>
        <begin position="148"/>
        <end position="168"/>
    </location>
</feature>
<feature type="transmembrane region" description="Helical" evidence="5">
    <location>
        <begin position="46"/>
        <end position="69"/>
    </location>
</feature>
<feature type="transmembrane region" description="Helical" evidence="5">
    <location>
        <begin position="180"/>
        <end position="198"/>
    </location>
</feature>
<dbReference type="Pfam" id="PF01758">
    <property type="entry name" value="SBF"/>
    <property type="match status" value="1"/>
</dbReference>
<feature type="transmembrane region" description="Helical" evidence="5">
    <location>
        <begin position="242"/>
        <end position="263"/>
    </location>
</feature>
<evidence type="ECO:0000256" key="1">
    <source>
        <dbReference type="ARBA" id="ARBA00004141"/>
    </source>
</evidence>
<reference evidence="7" key="1">
    <citation type="submission" date="2023-07" db="EMBL/GenBank/DDBJ databases">
        <authorList>
            <person name="Haufschild T."/>
            <person name="Kallscheuer N."/>
            <person name="Hammer J."/>
            <person name="Kohn T."/>
            <person name="Kabuu M."/>
            <person name="Jogler M."/>
            <person name="Wohfarth N."/>
            <person name="Heuer A."/>
            <person name="Rohde M."/>
            <person name="van Teeseling M.C.F."/>
            <person name="Jogler C."/>
        </authorList>
    </citation>
    <scope>NUCLEOTIDE SEQUENCE</scope>
    <source>
        <strain evidence="6">Strain 138</strain>
        <strain evidence="7">Strain 318</strain>
    </source>
</reference>
<keyword evidence="3 5" id="KW-1133">Transmembrane helix</keyword>
<organism evidence="7 8">
    <name type="scientific">Pseudogemmatithrix spongiicola</name>
    <dbReference type="NCBI Taxonomy" id="3062599"/>
    <lineage>
        <taxon>Bacteria</taxon>
        <taxon>Pseudomonadati</taxon>
        <taxon>Gemmatimonadota</taxon>
        <taxon>Gemmatimonadia</taxon>
        <taxon>Gemmatimonadales</taxon>
        <taxon>Gemmatimonadaceae</taxon>
        <taxon>Pseudogemmatithrix</taxon>
    </lineage>
</organism>
<evidence type="ECO:0000256" key="3">
    <source>
        <dbReference type="ARBA" id="ARBA00022989"/>
    </source>
</evidence>
<evidence type="ECO:0000256" key="5">
    <source>
        <dbReference type="SAM" id="Phobius"/>
    </source>
</evidence>
<evidence type="ECO:0000313" key="8">
    <source>
        <dbReference type="Proteomes" id="UP001229955"/>
    </source>
</evidence>
<feature type="transmembrane region" description="Helical" evidence="5">
    <location>
        <begin position="210"/>
        <end position="230"/>
    </location>
</feature>
<dbReference type="RefSeq" id="WP_367885887.1">
    <property type="nucleotide sequence ID" value="NZ_CP130612.1"/>
</dbReference>
<keyword evidence="8" id="KW-1185">Reference proteome</keyword>
<proteinExistence type="predicted"/>
<evidence type="ECO:0000313" key="6">
    <source>
        <dbReference type="EMBL" id="WKW13024.1"/>
    </source>
</evidence>
<protein>
    <submittedName>
        <fullName evidence="7">Bile acid:sodium symporter family protein</fullName>
    </submittedName>
</protein>
<dbReference type="PANTHER" id="PTHR10361">
    <property type="entry name" value="SODIUM-BILE ACID COTRANSPORTER"/>
    <property type="match status" value="1"/>
</dbReference>
<keyword evidence="2 5" id="KW-0812">Transmembrane</keyword>
<dbReference type="InterPro" id="IPR038770">
    <property type="entry name" value="Na+/solute_symporter_sf"/>
</dbReference>
<keyword evidence="4 5" id="KW-0472">Membrane</keyword>
<sequence>MDDALPLKFDPSGLVALNAIVALMVFGASLDLRLDDLRRVVRRPAGIFAGLSAQAVLTPAATCLLTWVFKVDPALSLGMMLVAACPSGALSNVLTWRSRGNVALSVGMTTVSSLAATALTPLNFALYGWLNPRTRELLRDVELPVGGILAQVALVLALPVIAGVLVGTRAPRVAQRLERPLRQLSFLILIAFIAGAFWENRALFVERFGSFFWLVVLQNAMALGIGLGVARLARLDDADTRAVTIEVGIHNSGLGLAILFTFFPTAGSMMLITAFWGVWHLVSGLLLSAYWGARPPRA</sequence>
<feature type="transmembrane region" description="Helical" evidence="5">
    <location>
        <begin position="102"/>
        <end position="128"/>
    </location>
</feature>
<dbReference type="EMBL" id="CP130612">
    <property type="protein sequence ID" value="WKW13024.1"/>
    <property type="molecule type" value="Genomic_DNA"/>
</dbReference>
<feature type="transmembrane region" description="Helical" evidence="5">
    <location>
        <begin position="269"/>
        <end position="293"/>
    </location>
</feature>
<evidence type="ECO:0000256" key="4">
    <source>
        <dbReference type="ARBA" id="ARBA00023136"/>
    </source>
</evidence>
<dbReference type="InterPro" id="IPR002657">
    <property type="entry name" value="BilAc:Na_symport/Acr3"/>
</dbReference>
<dbReference type="EMBL" id="CP130613">
    <property type="protein sequence ID" value="WKW15930.1"/>
    <property type="molecule type" value="Genomic_DNA"/>
</dbReference>
<evidence type="ECO:0000313" key="7">
    <source>
        <dbReference type="EMBL" id="WKW15930.1"/>
    </source>
</evidence>
<comment type="subcellular location">
    <subcellularLocation>
        <location evidence="1">Membrane</location>
        <topology evidence="1">Multi-pass membrane protein</topology>
    </subcellularLocation>
</comment>
<dbReference type="Gene3D" id="1.20.1530.20">
    <property type="match status" value="1"/>
</dbReference>
<gene>
    <name evidence="6" type="ORF">Strain138_002338</name>
    <name evidence="7" type="ORF">Strain318_002337</name>
</gene>
<feature type="transmembrane region" description="Helical" evidence="5">
    <location>
        <begin position="12"/>
        <end position="34"/>
    </location>
</feature>
<accession>A0AA49JW69</accession>
<name>A0AA49Q987_9BACT</name>